<dbReference type="CDD" id="cd06261">
    <property type="entry name" value="TM_PBP2"/>
    <property type="match status" value="1"/>
</dbReference>
<dbReference type="Gene3D" id="1.10.3720.10">
    <property type="entry name" value="MetI-like"/>
    <property type="match status" value="1"/>
</dbReference>
<evidence type="ECO:0000256" key="4">
    <source>
        <dbReference type="ARBA" id="ARBA00022989"/>
    </source>
</evidence>
<dbReference type="EMBL" id="JAPQER010000003">
    <property type="protein sequence ID" value="MCY6484574.1"/>
    <property type="molecule type" value="Genomic_DNA"/>
</dbReference>
<name>A0ABT4D008_9CLOT</name>
<dbReference type="PANTHER" id="PTHR30177:SF4">
    <property type="entry name" value="OSMOPROTECTANT IMPORT PERMEASE PROTEIN OSMW"/>
    <property type="match status" value="1"/>
</dbReference>
<dbReference type="InterPro" id="IPR051204">
    <property type="entry name" value="ABC_transp_perm/SBD"/>
</dbReference>
<evidence type="ECO:0000256" key="2">
    <source>
        <dbReference type="ARBA" id="ARBA00022448"/>
    </source>
</evidence>
<keyword evidence="5 6" id="KW-0472">Membrane</keyword>
<organism evidence="8 9">
    <name type="scientific">Clostridium aestuarii</name>
    <dbReference type="NCBI Taxonomy" id="338193"/>
    <lineage>
        <taxon>Bacteria</taxon>
        <taxon>Bacillati</taxon>
        <taxon>Bacillota</taxon>
        <taxon>Clostridia</taxon>
        <taxon>Eubacteriales</taxon>
        <taxon>Clostridiaceae</taxon>
        <taxon>Clostridium</taxon>
    </lineage>
</organism>
<feature type="transmembrane region" description="Helical" evidence="6">
    <location>
        <begin position="82"/>
        <end position="104"/>
    </location>
</feature>
<keyword evidence="2 6" id="KW-0813">Transport</keyword>
<protein>
    <submittedName>
        <fullName evidence="8">ABC transporter permease</fullName>
    </submittedName>
</protein>
<evidence type="ECO:0000313" key="8">
    <source>
        <dbReference type="EMBL" id="MCY6484574.1"/>
    </source>
</evidence>
<evidence type="ECO:0000256" key="5">
    <source>
        <dbReference type="ARBA" id="ARBA00023136"/>
    </source>
</evidence>
<feature type="transmembrane region" description="Helical" evidence="6">
    <location>
        <begin position="27"/>
        <end position="47"/>
    </location>
</feature>
<evidence type="ECO:0000256" key="6">
    <source>
        <dbReference type="RuleBase" id="RU363032"/>
    </source>
</evidence>
<accession>A0ABT4D008</accession>
<gene>
    <name evidence="8" type="ORF">OW763_09495</name>
</gene>
<dbReference type="SUPFAM" id="SSF161098">
    <property type="entry name" value="MetI-like"/>
    <property type="match status" value="1"/>
</dbReference>
<dbReference type="InterPro" id="IPR035906">
    <property type="entry name" value="MetI-like_sf"/>
</dbReference>
<feature type="transmembrane region" description="Helical" evidence="6">
    <location>
        <begin position="54"/>
        <end position="76"/>
    </location>
</feature>
<keyword evidence="4 6" id="KW-1133">Transmembrane helix</keyword>
<keyword evidence="3 6" id="KW-0812">Transmembrane</keyword>
<evidence type="ECO:0000256" key="1">
    <source>
        <dbReference type="ARBA" id="ARBA00004141"/>
    </source>
</evidence>
<dbReference type="PROSITE" id="PS50928">
    <property type="entry name" value="ABC_TM1"/>
    <property type="match status" value="1"/>
</dbReference>
<dbReference type="RefSeq" id="WP_268040879.1">
    <property type="nucleotide sequence ID" value="NZ_JAPQER010000003.1"/>
</dbReference>
<comment type="similarity">
    <text evidence="6">Belongs to the binding-protein-dependent transport system permease family.</text>
</comment>
<comment type="caution">
    <text evidence="8">The sequence shown here is derived from an EMBL/GenBank/DDBJ whole genome shotgun (WGS) entry which is preliminary data.</text>
</comment>
<keyword evidence="9" id="KW-1185">Reference proteome</keyword>
<comment type="subcellular location">
    <subcellularLocation>
        <location evidence="6">Cell membrane</location>
        <topology evidence="6">Multi-pass membrane protein</topology>
    </subcellularLocation>
    <subcellularLocation>
        <location evidence="1">Membrane</location>
        <topology evidence="1">Multi-pass membrane protein</topology>
    </subcellularLocation>
</comment>
<dbReference type="Proteomes" id="UP001078443">
    <property type="component" value="Unassembled WGS sequence"/>
</dbReference>
<evidence type="ECO:0000313" key="9">
    <source>
        <dbReference type="Proteomes" id="UP001078443"/>
    </source>
</evidence>
<dbReference type="InterPro" id="IPR000515">
    <property type="entry name" value="MetI-like"/>
</dbReference>
<feature type="domain" description="ABC transmembrane type-1" evidence="7">
    <location>
        <begin position="21"/>
        <end position="200"/>
    </location>
</feature>
<proteinExistence type="inferred from homology"/>
<reference evidence="8" key="1">
    <citation type="submission" date="2022-12" db="EMBL/GenBank/DDBJ databases">
        <authorList>
            <person name="Wang J."/>
        </authorList>
    </citation>
    <scope>NUCLEOTIDE SEQUENCE</scope>
    <source>
        <strain evidence="8">HY-45-18</strain>
    </source>
</reference>
<feature type="transmembrane region" description="Helical" evidence="6">
    <location>
        <begin position="135"/>
        <end position="161"/>
    </location>
</feature>
<dbReference type="PANTHER" id="PTHR30177">
    <property type="entry name" value="GLYCINE BETAINE/L-PROLINE TRANSPORT SYSTEM PERMEASE PROTEIN PROW"/>
    <property type="match status" value="1"/>
</dbReference>
<evidence type="ECO:0000259" key="7">
    <source>
        <dbReference type="PROSITE" id="PS50928"/>
    </source>
</evidence>
<dbReference type="Pfam" id="PF00528">
    <property type="entry name" value="BPD_transp_1"/>
    <property type="match status" value="1"/>
</dbReference>
<feature type="transmembrane region" description="Helical" evidence="6">
    <location>
        <begin position="181"/>
        <end position="203"/>
    </location>
</feature>
<sequence>MLIKQIWGYINKHPYEFLSRLCTQLKLSYLSLLIATLICIPLGIWCYKNKKVSVLVINFVNSLRVIPSLAILAIMIPVLGTGFIPSLIALIFLACPPILFNTFAGLKNVDKAIIESSTAMGMNNFQTLFKIEFPLAMPIIIAGCKTSAIEVIASSTLAAFIGGGGLGEYIISGVNMIDIPLILIGTIPIALIALITELLLEILDKIFFIWKG</sequence>
<evidence type="ECO:0000256" key="3">
    <source>
        <dbReference type="ARBA" id="ARBA00022692"/>
    </source>
</evidence>